<sequence>MNFINLTNLTALSNASGLPFLKKGVIIGSILLLWVSFGLNAQPSFKIAKMKYGGGGDWYCNKTSLGNLIKFCNSNLRTNIFAEEDIVEPGSPELFTYPFVHLTGHGNIVFTDAEAANLRKYLISGGFLHIDDNYGLDKFIRREMKKVFPELNFVELPFNHPIYSQKFKFTNGLPKVHEHDNKAPQGFGLIYQGKLVCFYSYECDLGNGWEDQSVYNDPEAIRQLALRMGANLISYATSAY</sequence>
<dbReference type="Pfam" id="PF13709">
    <property type="entry name" value="DUF4159"/>
    <property type="match status" value="1"/>
</dbReference>
<dbReference type="EMBL" id="FOXH01000001">
    <property type="protein sequence ID" value="SFP16322.1"/>
    <property type="molecule type" value="Genomic_DNA"/>
</dbReference>
<organism evidence="2 3">
    <name type="scientific">Pseudarcicella hirudinis</name>
    <dbReference type="NCBI Taxonomy" id="1079859"/>
    <lineage>
        <taxon>Bacteria</taxon>
        <taxon>Pseudomonadati</taxon>
        <taxon>Bacteroidota</taxon>
        <taxon>Cytophagia</taxon>
        <taxon>Cytophagales</taxon>
        <taxon>Flectobacillaceae</taxon>
        <taxon>Pseudarcicella</taxon>
    </lineage>
</organism>
<evidence type="ECO:0000313" key="3">
    <source>
        <dbReference type="Proteomes" id="UP000199306"/>
    </source>
</evidence>
<keyword evidence="3" id="KW-1185">Reference proteome</keyword>
<dbReference type="STRING" id="1079859.SAMN04515674_101582"/>
<gene>
    <name evidence="2" type="ORF">SAMN04515674_101582</name>
</gene>
<name>A0A1I5N3Z1_9BACT</name>
<protein>
    <recommendedName>
        <fullName evidence="1">DUF4159 domain-containing protein</fullName>
    </recommendedName>
</protein>
<dbReference type="Gene3D" id="3.40.50.12140">
    <property type="entry name" value="Domain of unknown function DUF4159"/>
    <property type="match status" value="1"/>
</dbReference>
<dbReference type="InterPro" id="IPR025297">
    <property type="entry name" value="DUF4159"/>
</dbReference>
<dbReference type="OrthoDB" id="9804083at2"/>
<dbReference type="Proteomes" id="UP000199306">
    <property type="component" value="Unassembled WGS sequence"/>
</dbReference>
<proteinExistence type="predicted"/>
<evidence type="ECO:0000313" key="2">
    <source>
        <dbReference type="EMBL" id="SFP16322.1"/>
    </source>
</evidence>
<reference evidence="2 3" key="1">
    <citation type="submission" date="2016-10" db="EMBL/GenBank/DDBJ databases">
        <authorList>
            <person name="de Groot N.N."/>
        </authorList>
    </citation>
    <scope>NUCLEOTIDE SEQUENCE [LARGE SCALE GENOMIC DNA]</scope>
    <source>
        <strain evidence="3">E92,LMG 26720,CCM 7988</strain>
    </source>
</reference>
<feature type="domain" description="DUF4159" evidence="1">
    <location>
        <begin position="46"/>
        <end position="236"/>
    </location>
</feature>
<dbReference type="RefSeq" id="WP_092011774.1">
    <property type="nucleotide sequence ID" value="NZ_FOXH01000001.1"/>
</dbReference>
<evidence type="ECO:0000259" key="1">
    <source>
        <dbReference type="Pfam" id="PF13709"/>
    </source>
</evidence>
<dbReference type="AlphaFoldDB" id="A0A1I5N3Z1"/>
<accession>A0A1I5N3Z1</accession>